<reference evidence="2" key="1">
    <citation type="submission" date="2018-05" db="EMBL/GenBank/DDBJ databases">
        <title>Reclassification of Methylarcula marina and Methylarcula terricola as Paracoccus methylarcula sp.nov., comb.nov. and Paracoccus terricola comb.nov.</title>
        <authorList>
            <person name="Shmareva M.N."/>
            <person name="Doronina N.V."/>
            <person name="Vasilenko O.V."/>
            <person name="Tarlachkov S.V."/>
            <person name="Trotsenko Y.A."/>
        </authorList>
    </citation>
    <scope>NUCLEOTIDE SEQUENCE [LARGE SCALE GENOMIC DNA]</scope>
    <source>
        <strain evidence="2">VKM B-2159</strain>
    </source>
</reference>
<keyword evidence="3" id="KW-1185">Reference proteome</keyword>
<dbReference type="GO" id="GO:0004497">
    <property type="term" value="F:monooxygenase activity"/>
    <property type="evidence" value="ECO:0007669"/>
    <property type="project" value="UniProtKB-KW"/>
</dbReference>
<dbReference type="EMBL" id="PXNQ02000010">
    <property type="protein sequence ID" value="RNF33593.1"/>
    <property type="molecule type" value="Genomic_DNA"/>
</dbReference>
<comment type="caution">
    <text evidence="2">The sequence shown here is derived from an EMBL/GenBank/DDBJ whole genome shotgun (WGS) entry which is preliminary data.</text>
</comment>
<accession>A0A422QUB7</accession>
<keyword evidence="2" id="KW-0560">Oxidoreductase</keyword>
<evidence type="ECO:0000313" key="3">
    <source>
        <dbReference type="Proteomes" id="UP000238137"/>
    </source>
</evidence>
<dbReference type="OrthoDB" id="9797060at2"/>
<feature type="domain" description="ABM" evidence="1">
    <location>
        <begin position="19"/>
        <end position="106"/>
    </location>
</feature>
<dbReference type="InterPro" id="IPR052936">
    <property type="entry name" value="Jasmonate_Hydroxylase-like"/>
</dbReference>
<dbReference type="Gene3D" id="3.30.70.100">
    <property type="match status" value="1"/>
</dbReference>
<evidence type="ECO:0000313" key="2">
    <source>
        <dbReference type="EMBL" id="RNF33593.1"/>
    </source>
</evidence>
<sequence length="115" mass="13362">MLPSFMLQGIPVSRDTGMPITVFRSRVHEETRQAYVETGKKMAEIGSRMPGFVLIKTFRADDGEQVTIVEFTSDEHQQAWANHPEHLEARKHGRETWFDEYDISVCEVIRRDKKP</sequence>
<dbReference type="SUPFAM" id="SSF54909">
    <property type="entry name" value="Dimeric alpha+beta barrel"/>
    <property type="match status" value="1"/>
</dbReference>
<name>A0A422QUB7_9RHOB</name>
<keyword evidence="2" id="KW-0503">Monooxygenase</keyword>
<dbReference type="InterPro" id="IPR011008">
    <property type="entry name" value="Dimeric_a/b-barrel"/>
</dbReference>
<dbReference type="AlphaFoldDB" id="A0A422QUB7"/>
<evidence type="ECO:0000259" key="1">
    <source>
        <dbReference type="PROSITE" id="PS51725"/>
    </source>
</evidence>
<dbReference type="PANTHER" id="PTHR37811">
    <property type="entry name" value="BLL5343 PROTEIN"/>
    <property type="match status" value="1"/>
</dbReference>
<dbReference type="Pfam" id="PF03992">
    <property type="entry name" value="ABM"/>
    <property type="match status" value="1"/>
</dbReference>
<organism evidence="2 3">
    <name type="scientific">Paracoccus methylarcula</name>
    <dbReference type="NCBI Taxonomy" id="72022"/>
    <lineage>
        <taxon>Bacteria</taxon>
        <taxon>Pseudomonadati</taxon>
        <taxon>Pseudomonadota</taxon>
        <taxon>Alphaproteobacteria</taxon>
        <taxon>Rhodobacterales</taxon>
        <taxon>Paracoccaceae</taxon>
        <taxon>Paracoccus</taxon>
    </lineage>
</organism>
<dbReference type="PROSITE" id="PS51725">
    <property type="entry name" value="ABM"/>
    <property type="match status" value="1"/>
</dbReference>
<dbReference type="InterPro" id="IPR007138">
    <property type="entry name" value="ABM_dom"/>
</dbReference>
<proteinExistence type="predicted"/>
<gene>
    <name evidence="2" type="ORF">A7A09_015935</name>
</gene>
<dbReference type="Proteomes" id="UP000238137">
    <property type="component" value="Unassembled WGS sequence"/>
</dbReference>
<dbReference type="PANTHER" id="PTHR37811:SF2">
    <property type="entry name" value="ABM DOMAIN-CONTAINING PROTEIN"/>
    <property type="match status" value="1"/>
</dbReference>
<protein>
    <submittedName>
        <fullName evidence="2">Antibiotic biosynthesis monooxygenase</fullName>
    </submittedName>
</protein>